<dbReference type="InterPro" id="IPR024344">
    <property type="entry name" value="MDMPI_metal-binding"/>
</dbReference>
<accession>A0ABP9HA88</accession>
<dbReference type="InterPro" id="IPR013917">
    <property type="entry name" value="tRNA_wybutosine-synth"/>
</dbReference>
<dbReference type="SUPFAM" id="SSF109854">
    <property type="entry name" value="DinB/YfiT-like putative metalloenzymes"/>
    <property type="match status" value="1"/>
</dbReference>
<gene>
    <name evidence="3" type="ORF">GCM10023205_32100</name>
</gene>
<evidence type="ECO:0000259" key="2">
    <source>
        <dbReference type="Pfam" id="PF11716"/>
    </source>
</evidence>
<evidence type="ECO:0000259" key="1">
    <source>
        <dbReference type="Pfam" id="PF08608"/>
    </source>
</evidence>
<feature type="domain" description="tRNA wybutosine-synthesis" evidence="1">
    <location>
        <begin position="185"/>
        <end position="232"/>
    </location>
</feature>
<protein>
    <submittedName>
        <fullName evidence="3">TIGR03084 family metal-binding protein</fullName>
    </submittedName>
</protein>
<organism evidence="3 4">
    <name type="scientific">Yinghuangia aomiensis</name>
    <dbReference type="NCBI Taxonomy" id="676205"/>
    <lineage>
        <taxon>Bacteria</taxon>
        <taxon>Bacillati</taxon>
        <taxon>Actinomycetota</taxon>
        <taxon>Actinomycetes</taxon>
        <taxon>Kitasatosporales</taxon>
        <taxon>Streptomycetaceae</taxon>
        <taxon>Yinghuangia</taxon>
    </lineage>
</organism>
<comment type="caution">
    <text evidence="3">The sequence shown here is derived from an EMBL/GenBank/DDBJ whole genome shotgun (WGS) entry which is preliminary data.</text>
</comment>
<name>A0ABP9HA88_9ACTN</name>
<evidence type="ECO:0000313" key="3">
    <source>
        <dbReference type="EMBL" id="GAA4965332.1"/>
    </source>
</evidence>
<keyword evidence="4" id="KW-1185">Reference proteome</keyword>
<dbReference type="InterPro" id="IPR017517">
    <property type="entry name" value="Maleyloyr_isom"/>
</dbReference>
<dbReference type="Pfam" id="PF08608">
    <property type="entry name" value="Wyosine_form"/>
    <property type="match status" value="1"/>
</dbReference>
<reference evidence="4" key="1">
    <citation type="journal article" date="2019" name="Int. J. Syst. Evol. Microbiol.">
        <title>The Global Catalogue of Microorganisms (GCM) 10K type strain sequencing project: providing services to taxonomists for standard genome sequencing and annotation.</title>
        <authorList>
            <consortium name="The Broad Institute Genomics Platform"/>
            <consortium name="The Broad Institute Genome Sequencing Center for Infectious Disease"/>
            <person name="Wu L."/>
            <person name="Ma J."/>
        </authorList>
    </citation>
    <scope>NUCLEOTIDE SEQUENCE [LARGE SCALE GENOMIC DNA]</scope>
    <source>
        <strain evidence="4">JCM 17986</strain>
    </source>
</reference>
<dbReference type="InterPro" id="IPR034660">
    <property type="entry name" value="DinB/YfiT-like"/>
</dbReference>
<dbReference type="NCBIfam" id="TIGR03084">
    <property type="entry name" value="TIGR03084 family metal-binding protein"/>
    <property type="match status" value="1"/>
</dbReference>
<dbReference type="Gene3D" id="1.20.120.450">
    <property type="entry name" value="dinb family like domain"/>
    <property type="match status" value="1"/>
</dbReference>
<dbReference type="EMBL" id="BAABHS010000010">
    <property type="protein sequence ID" value="GAA4965332.1"/>
    <property type="molecule type" value="Genomic_DNA"/>
</dbReference>
<sequence length="267" mass="28398">MLVLLDRLLADLAAEGADLDARVADLPAADWALPTPAAGWTIAHQIAHLAWTDAWAVRAVTAPADFTAMAEEARRRDGARFIDDGADEGARQGAATLLAAWRAGRAELAGALAAVAPDTPVPWFGPPMKPASLATARIMETWAHGQDVADALGQRRRPTARLHHIAHIGIRTRGFSFAAHGLPDPGVPVRVELTAPDGTPWTWDDESAADRVTGPAEDFCLLVTQRRHPSDLAIKATGPVAEQWLTVAQAFAGPPGAGREPTEVRER</sequence>
<dbReference type="NCBIfam" id="TIGR03083">
    <property type="entry name" value="maleylpyruvate isomerase family mycothiol-dependent enzyme"/>
    <property type="match status" value="1"/>
</dbReference>
<proteinExistence type="predicted"/>
<evidence type="ECO:0000313" key="4">
    <source>
        <dbReference type="Proteomes" id="UP001500466"/>
    </source>
</evidence>
<dbReference type="Proteomes" id="UP001500466">
    <property type="component" value="Unassembled WGS sequence"/>
</dbReference>
<dbReference type="Pfam" id="PF11716">
    <property type="entry name" value="MDMPI_N"/>
    <property type="match status" value="1"/>
</dbReference>
<dbReference type="InterPro" id="IPR017518">
    <property type="entry name" value="CHP03084"/>
</dbReference>
<feature type="domain" description="Mycothiol-dependent maleylpyruvate isomerase metal-binding" evidence="2">
    <location>
        <begin position="12"/>
        <end position="149"/>
    </location>
</feature>